<dbReference type="Proteomes" id="UP000037854">
    <property type="component" value="Unassembled WGS sequence"/>
</dbReference>
<dbReference type="PANTHER" id="PTHR30522">
    <property type="entry name" value="NUCLEOSIDE TRIPHOSPHATE PYROPHOSPHOHYDROLASE"/>
    <property type="match status" value="1"/>
</dbReference>
<evidence type="ECO:0000259" key="1">
    <source>
        <dbReference type="Pfam" id="PF00590"/>
    </source>
</evidence>
<reference evidence="3 4" key="1">
    <citation type="submission" date="2015-07" db="EMBL/GenBank/DDBJ databases">
        <title>High-quality draft genome sequence of Oceanobacillus caeni HM6, a bacillus isolated from a human feces.</title>
        <authorList>
            <person name="Kumar J."/>
            <person name="Verma M.K."/>
            <person name="Pandey R."/>
            <person name="Bhambi M."/>
            <person name="Chauhan N."/>
        </authorList>
    </citation>
    <scope>NUCLEOTIDE SEQUENCE [LARGE SCALE GENOMIC DNA]</scope>
    <source>
        <strain evidence="3 4">HM6</strain>
    </source>
</reference>
<dbReference type="SUPFAM" id="SSF53790">
    <property type="entry name" value="Tetrapyrrole methylase"/>
    <property type="match status" value="1"/>
</dbReference>
<evidence type="ECO:0000259" key="2">
    <source>
        <dbReference type="Pfam" id="PF03819"/>
    </source>
</evidence>
<dbReference type="RefSeq" id="WP_060668387.1">
    <property type="nucleotide sequence ID" value="NZ_LGTK01000023.1"/>
</dbReference>
<dbReference type="Pfam" id="PF00590">
    <property type="entry name" value="TP_methylase"/>
    <property type="match status" value="1"/>
</dbReference>
<keyword evidence="4" id="KW-1185">Reference proteome</keyword>
<dbReference type="InterPro" id="IPR035013">
    <property type="entry name" value="YabN_N"/>
</dbReference>
<dbReference type="CDD" id="cd11529">
    <property type="entry name" value="NTP-PPase_MazG_Cterm"/>
    <property type="match status" value="1"/>
</dbReference>
<organism evidence="3 4">
    <name type="scientific">Oceanobacillus caeni</name>
    <dbReference type="NCBI Taxonomy" id="405946"/>
    <lineage>
        <taxon>Bacteria</taxon>
        <taxon>Bacillati</taxon>
        <taxon>Bacillota</taxon>
        <taxon>Bacilli</taxon>
        <taxon>Bacillales</taxon>
        <taxon>Bacillaceae</taxon>
        <taxon>Oceanobacillus</taxon>
    </lineage>
</organism>
<dbReference type="CDD" id="cd11528">
    <property type="entry name" value="NTP-PPase_MazG_Nterm"/>
    <property type="match status" value="1"/>
</dbReference>
<feature type="domain" description="NTP pyrophosphohydrolase MazG-like" evidence="2">
    <location>
        <begin position="252"/>
        <end position="325"/>
    </location>
</feature>
<dbReference type="InterPro" id="IPR011551">
    <property type="entry name" value="NTP_PyrPHydrolase_MazG"/>
</dbReference>
<dbReference type="NCBIfam" id="TIGR00444">
    <property type="entry name" value="mazG"/>
    <property type="match status" value="1"/>
</dbReference>
<dbReference type="Gene3D" id="1.10.287.1080">
    <property type="entry name" value="MazG-like"/>
    <property type="match status" value="2"/>
</dbReference>
<dbReference type="InterPro" id="IPR000878">
    <property type="entry name" value="4pyrrol_Mease"/>
</dbReference>
<dbReference type="InterPro" id="IPR014777">
    <property type="entry name" value="4pyrrole_Mease_sub1"/>
</dbReference>
<evidence type="ECO:0008006" key="5">
    <source>
        <dbReference type="Google" id="ProtNLM"/>
    </source>
</evidence>
<dbReference type="InterPro" id="IPR024180">
    <property type="entry name" value="Tetrapyrrole_Mease/MazG_pred"/>
</dbReference>
<dbReference type="SUPFAM" id="SSF101386">
    <property type="entry name" value="all-alpha NTP pyrophosphatases"/>
    <property type="match status" value="2"/>
</dbReference>
<comment type="caution">
    <text evidence="3">The sequence shown here is derived from an EMBL/GenBank/DDBJ whole genome shotgun (WGS) entry which is preliminary data.</text>
</comment>
<dbReference type="InterPro" id="IPR004518">
    <property type="entry name" value="MazG-like_dom"/>
</dbReference>
<accession>A0ABR5MJG5</accession>
<dbReference type="NCBIfam" id="NF007113">
    <property type="entry name" value="PRK09562.1"/>
    <property type="match status" value="1"/>
</dbReference>
<dbReference type="Pfam" id="PF03819">
    <property type="entry name" value="MazG"/>
    <property type="match status" value="2"/>
</dbReference>
<dbReference type="Gene3D" id="3.40.1010.10">
    <property type="entry name" value="Cobalt-precorrin-4 Transmethylase, Domain 1"/>
    <property type="match status" value="1"/>
</dbReference>
<evidence type="ECO:0000313" key="3">
    <source>
        <dbReference type="EMBL" id="KPH75767.1"/>
    </source>
</evidence>
<proteinExistence type="predicted"/>
<dbReference type="InterPro" id="IPR035996">
    <property type="entry name" value="4pyrrol_Methylase_sf"/>
</dbReference>
<feature type="domain" description="NTP pyrophosphohydrolase MazG-like" evidence="2">
    <location>
        <begin position="390"/>
        <end position="448"/>
    </location>
</feature>
<dbReference type="CDD" id="cd11723">
    <property type="entry name" value="YabN_N_like"/>
    <property type="match status" value="1"/>
</dbReference>
<dbReference type="InterPro" id="IPR048015">
    <property type="entry name" value="NTP-PPase_MazG-like_N"/>
</dbReference>
<dbReference type="PANTHER" id="PTHR30522:SF0">
    <property type="entry name" value="NUCLEOSIDE TRIPHOSPHATE PYROPHOSPHOHYDROLASE"/>
    <property type="match status" value="1"/>
</dbReference>
<evidence type="ECO:0000313" key="4">
    <source>
        <dbReference type="Proteomes" id="UP000037854"/>
    </source>
</evidence>
<feature type="domain" description="Tetrapyrrole methylase" evidence="1">
    <location>
        <begin position="6"/>
        <end position="204"/>
    </location>
</feature>
<dbReference type="PIRSF" id="PIRSF002845">
    <property type="entry name" value="Ttrprl_mtas_MazG"/>
    <property type="match status" value="1"/>
</dbReference>
<dbReference type="InterPro" id="IPR048011">
    <property type="entry name" value="NTP-PPase_MazG-like_C"/>
</dbReference>
<name>A0ABR5MJG5_9BACI</name>
<sequence length="482" mass="55396">MAKIDVLGLGAGDINQLPFGIYKKLKNMDGVIYTRTLDHPAIKVLKEEGVDFQSFDYLYEEEETFEEVYKRIVSTLTESAKESTNIVYTVPGHPMLGERTVQLLLEQDEVDVNVDGGQSYLDALFTALRIDPIEGFQFLDGTSFERSEISYRGHVIFCQVYDQFIASDVKLALLEDLPPDYEVTIVEAAGSEKEVIRTVPLVELDHQVEISNLTSVYVAPVPNHLLNHTFDNFREVMRKLRAPNGCPWDREQTHESLKEHSIEEIYELIEAIDNQDDEGIIEELGDIFMHVMLHSQIGEDDGYFTIDDVIRGVTNKMIFRHPHVFGNVLVDSSEEVTKNWEELKKQEKGEKRKSTLDGVPKPLPALLKAYKIQKKAAKVGFDWDQVSDIWAKLDEEIKEVKEVIAKNDREEMEKEFGDVLFVLANLTRFYQINPEIALERTNQKFISRFTYIEEKLKADGVDIGQASLELMDQYWDQAKERE</sequence>
<dbReference type="EMBL" id="LGTK01000023">
    <property type="protein sequence ID" value="KPH75767.1"/>
    <property type="molecule type" value="Genomic_DNA"/>
</dbReference>
<protein>
    <recommendedName>
        <fullName evidence="5">MazG family protein</fullName>
    </recommendedName>
</protein>
<gene>
    <name evidence="3" type="ORF">AFL42_08450</name>
</gene>